<dbReference type="AlphaFoldDB" id="A0A151GRC2"/>
<organism evidence="3 4">
    <name type="scientific">Drechmeria coniospora</name>
    <name type="common">Nematophagous fungus</name>
    <name type="synonym">Meria coniospora</name>
    <dbReference type="NCBI Taxonomy" id="98403"/>
    <lineage>
        <taxon>Eukaryota</taxon>
        <taxon>Fungi</taxon>
        <taxon>Dikarya</taxon>
        <taxon>Ascomycota</taxon>
        <taxon>Pezizomycotina</taxon>
        <taxon>Sordariomycetes</taxon>
        <taxon>Hypocreomycetidae</taxon>
        <taxon>Hypocreales</taxon>
        <taxon>Ophiocordycipitaceae</taxon>
        <taxon>Drechmeria</taxon>
    </lineage>
</organism>
<dbReference type="InterPro" id="IPR002931">
    <property type="entry name" value="Transglutaminase-like"/>
</dbReference>
<dbReference type="Pfam" id="PF01841">
    <property type="entry name" value="Transglut_core"/>
    <property type="match status" value="1"/>
</dbReference>
<dbReference type="InterPro" id="IPR052557">
    <property type="entry name" value="CAP/Cytokinesis_protein"/>
</dbReference>
<dbReference type="RefSeq" id="XP_040658904.1">
    <property type="nucleotide sequence ID" value="XM_040798021.1"/>
</dbReference>
<dbReference type="PANTHER" id="PTHR46333:SF5">
    <property type="entry name" value="TRANSGLUTAMINASE-LIKE DOMAIN-CONTAINING PROTEIN"/>
    <property type="match status" value="1"/>
</dbReference>
<protein>
    <recommendedName>
        <fullName evidence="2">Transglutaminase-like domain-containing protein</fullName>
    </recommendedName>
</protein>
<dbReference type="InParanoid" id="A0A151GRC2"/>
<evidence type="ECO:0000313" key="4">
    <source>
        <dbReference type="Proteomes" id="UP000076580"/>
    </source>
</evidence>
<dbReference type="Proteomes" id="UP000076580">
    <property type="component" value="Chromosome 01"/>
</dbReference>
<dbReference type="Gene3D" id="3.10.620.30">
    <property type="match status" value="1"/>
</dbReference>
<dbReference type="PANTHER" id="PTHR46333">
    <property type="entry name" value="CYTOKINESIS PROTEIN 3"/>
    <property type="match status" value="1"/>
</dbReference>
<dbReference type="EMBL" id="LAYC01000001">
    <property type="protein sequence ID" value="KYK59552.1"/>
    <property type="molecule type" value="Genomic_DNA"/>
</dbReference>
<feature type="compositionally biased region" description="Polar residues" evidence="1">
    <location>
        <begin position="88"/>
        <end position="98"/>
    </location>
</feature>
<dbReference type="SUPFAM" id="SSF54001">
    <property type="entry name" value="Cysteine proteinases"/>
    <property type="match status" value="1"/>
</dbReference>
<proteinExistence type="predicted"/>
<gene>
    <name evidence="3" type="ORF">DCS_00682</name>
</gene>
<evidence type="ECO:0000313" key="3">
    <source>
        <dbReference type="EMBL" id="KYK59552.1"/>
    </source>
</evidence>
<dbReference type="InterPro" id="IPR038765">
    <property type="entry name" value="Papain-like_cys_pep_sf"/>
</dbReference>
<feature type="compositionally biased region" description="Low complexity" evidence="1">
    <location>
        <begin position="117"/>
        <end position="158"/>
    </location>
</feature>
<comment type="caution">
    <text evidence="3">The sequence shown here is derived from an EMBL/GenBank/DDBJ whole genome shotgun (WGS) entry which is preliminary data.</text>
</comment>
<feature type="compositionally biased region" description="Low complexity" evidence="1">
    <location>
        <begin position="42"/>
        <end position="63"/>
    </location>
</feature>
<feature type="compositionally biased region" description="Polar residues" evidence="1">
    <location>
        <begin position="21"/>
        <end position="30"/>
    </location>
</feature>
<feature type="compositionally biased region" description="Basic and acidic residues" evidence="1">
    <location>
        <begin position="198"/>
        <end position="218"/>
    </location>
</feature>
<feature type="compositionally biased region" description="Low complexity" evidence="1">
    <location>
        <begin position="219"/>
        <end position="228"/>
    </location>
</feature>
<feature type="compositionally biased region" description="Polar residues" evidence="1">
    <location>
        <begin position="159"/>
        <end position="178"/>
    </location>
</feature>
<feature type="domain" description="Transglutaminase-like" evidence="2">
    <location>
        <begin position="369"/>
        <end position="486"/>
    </location>
</feature>
<evidence type="ECO:0000259" key="2">
    <source>
        <dbReference type="Pfam" id="PF01841"/>
    </source>
</evidence>
<evidence type="ECO:0000256" key="1">
    <source>
        <dbReference type="SAM" id="MobiDB-lite"/>
    </source>
</evidence>
<dbReference type="STRING" id="98403.A0A151GRC2"/>
<feature type="compositionally biased region" description="Pro residues" evidence="1">
    <location>
        <begin position="237"/>
        <end position="268"/>
    </location>
</feature>
<name>A0A151GRC2_DRECN</name>
<sequence>MADADEPQFNSLAERIAALNKQKNFDTASPSRKKPSLPTPTSPVGSPSTHGLAAATAKAKAAPTPTPTLPPRPIRNNAPPPLPRRESQPSIASPVESSRQTKSDGRRLPPPPPPVLPSRTPSSQSSPPPRQHLAAQAGLLASLARRPSSASSERSQLSTVSSVSIGHPASSISSQASNGGRMLPPTYDPSSLPPLAPTRRELEAKAKETEAAAKEAAEKQSGAAKGSKFGSKETRPSPRPTPTVPSRPSLPPRLPSRPARSPIPPPEAAEPKPAARKLPPMPVRGSESARSTPPIPTPRQDDEAPPAIPHASRPSVTQIHSFSGRVAEPERQAQPFPDCWVCRDWSGPDAVAAQYPTASLPRNDPVGHLARGLCGPFPSSADKARAIFSWCHHNISYDTQAFFSNNVKHMEVEDTIFSGRAVCQGYAETYQAIANRAGLDCVVVCGHGKGYGHTPLKRGERPPPPKPDGHAWNAIRLDGGAWKLIDACWGAGHVCGANQLFKKEFSPGQFTMSNDKFGLRHFPRDGRHQHRSDGRTVSWEEYFRGPIDGEPPTFYSDGHQEGVAEDSVEPREKEISVSDAQAVVRFQFSKICEHWTSEANGLGKPPLLLLTIHGVDGRKDDMIPMETNGFWHWADVHARDLGAPGQTVQVVALSTMGDQDGRGVTAAEFLSKRGKVGMSWKGVIAWQLI</sequence>
<feature type="region of interest" description="Disordered" evidence="1">
    <location>
        <begin position="17"/>
        <end position="330"/>
    </location>
</feature>
<reference evidence="3 4" key="1">
    <citation type="journal article" date="2016" name="Sci. Rep.">
        <title>Insights into Adaptations to a Near-Obligate Nematode Endoparasitic Lifestyle from the Finished Genome of Drechmeria coniospora.</title>
        <authorList>
            <person name="Zhang L."/>
            <person name="Zhou Z."/>
            <person name="Guo Q."/>
            <person name="Fokkens L."/>
            <person name="Miskei M."/>
            <person name="Pocsi I."/>
            <person name="Zhang W."/>
            <person name="Chen M."/>
            <person name="Wang L."/>
            <person name="Sun Y."/>
            <person name="Donzelli B.G."/>
            <person name="Gibson D.M."/>
            <person name="Nelson D.R."/>
            <person name="Luo J.G."/>
            <person name="Rep M."/>
            <person name="Liu H."/>
            <person name="Yang S."/>
            <person name="Wang J."/>
            <person name="Krasnoff S.B."/>
            <person name="Xu Y."/>
            <person name="Molnar I."/>
            <person name="Lin M."/>
        </authorList>
    </citation>
    <scope>NUCLEOTIDE SEQUENCE [LARGE SCALE GENOMIC DNA]</scope>
    <source>
        <strain evidence="3 4">ARSEF 6962</strain>
    </source>
</reference>
<accession>A0A151GRC2</accession>
<feature type="compositionally biased region" description="Pro residues" evidence="1">
    <location>
        <begin position="64"/>
        <end position="82"/>
    </location>
</feature>
<keyword evidence="4" id="KW-1185">Reference proteome</keyword>
<dbReference type="GO" id="GO:0005737">
    <property type="term" value="C:cytoplasm"/>
    <property type="evidence" value="ECO:0007669"/>
    <property type="project" value="TreeGrafter"/>
</dbReference>
<dbReference type="GeneID" id="63713325"/>